<feature type="transmembrane region" description="Helical" evidence="18">
    <location>
        <begin position="873"/>
        <end position="892"/>
    </location>
</feature>
<feature type="transmembrane region" description="Helical" evidence="18">
    <location>
        <begin position="132"/>
        <end position="150"/>
    </location>
</feature>
<evidence type="ECO:0000256" key="12">
    <source>
        <dbReference type="ARBA" id="ARBA00022842"/>
    </source>
</evidence>
<comment type="catalytic activity">
    <reaction evidence="17">
        <text>Mg(2+)(out) + ATP + H2O = Mg(2+)(in) + ADP + phosphate + H(+)</text>
        <dbReference type="Rhea" id="RHEA:10260"/>
        <dbReference type="ChEBI" id="CHEBI:15377"/>
        <dbReference type="ChEBI" id="CHEBI:15378"/>
        <dbReference type="ChEBI" id="CHEBI:18420"/>
        <dbReference type="ChEBI" id="CHEBI:30616"/>
        <dbReference type="ChEBI" id="CHEBI:43474"/>
        <dbReference type="ChEBI" id="CHEBI:456216"/>
        <dbReference type="EC" id="7.2.2.14"/>
    </reaction>
</comment>
<evidence type="ECO:0000256" key="8">
    <source>
        <dbReference type="ARBA" id="ARBA00022553"/>
    </source>
</evidence>
<dbReference type="SFLD" id="SFLDF00027">
    <property type="entry name" value="p-type_atpase"/>
    <property type="match status" value="1"/>
</dbReference>
<keyword evidence="8" id="KW-0597">Phosphoprotein</keyword>
<feature type="domain" description="Cation-transporting P-type ATPase N-terminal" evidence="19">
    <location>
        <begin position="54"/>
        <end position="129"/>
    </location>
</feature>
<dbReference type="GO" id="GO:0016887">
    <property type="term" value="F:ATP hydrolysis activity"/>
    <property type="evidence" value="ECO:0007669"/>
    <property type="project" value="InterPro"/>
</dbReference>
<evidence type="ECO:0000256" key="2">
    <source>
        <dbReference type="ARBA" id="ARBA00004429"/>
    </source>
</evidence>
<keyword evidence="9 18" id="KW-0812">Transmembrane</keyword>
<dbReference type="OMA" id="WTQEMVI"/>
<dbReference type="InterPro" id="IPR044492">
    <property type="entry name" value="P_typ_ATPase_HD_dom"/>
</dbReference>
<dbReference type="Pfam" id="PF00122">
    <property type="entry name" value="E1-E2_ATPase"/>
    <property type="match status" value="1"/>
</dbReference>
<evidence type="ECO:0000256" key="1">
    <source>
        <dbReference type="ARBA" id="ARBA00003954"/>
    </source>
</evidence>
<dbReference type="SMART" id="SM00831">
    <property type="entry name" value="Cation_ATPase_N"/>
    <property type="match status" value="1"/>
</dbReference>
<dbReference type="PANTHER" id="PTHR42861">
    <property type="entry name" value="CALCIUM-TRANSPORTING ATPASE"/>
    <property type="match status" value="1"/>
</dbReference>
<dbReference type="AlphaFoldDB" id="A0A166XQG8"/>
<dbReference type="STRING" id="1081105.A0A166XQG8"/>
<feature type="transmembrane region" description="Helical" evidence="18">
    <location>
        <begin position="308"/>
        <end position="327"/>
    </location>
</feature>
<dbReference type="SUPFAM" id="SSF81665">
    <property type="entry name" value="Calcium ATPase, transmembrane domain M"/>
    <property type="match status" value="1"/>
</dbReference>
<evidence type="ECO:0000256" key="15">
    <source>
        <dbReference type="ARBA" id="ARBA00023136"/>
    </source>
</evidence>
<evidence type="ECO:0000313" key="21">
    <source>
        <dbReference type="Proteomes" id="UP000243498"/>
    </source>
</evidence>
<evidence type="ECO:0000256" key="6">
    <source>
        <dbReference type="ARBA" id="ARBA00022475"/>
    </source>
</evidence>
<dbReference type="InterPro" id="IPR023299">
    <property type="entry name" value="ATPase_P-typ_cyto_dom_N"/>
</dbReference>
<dbReference type="InterPro" id="IPR023298">
    <property type="entry name" value="ATPase_P-typ_TM_dom_sf"/>
</dbReference>
<dbReference type="EMBL" id="AZHC01000037">
    <property type="protein sequence ID" value="OAA36069.1"/>
    <property type="molecule type" value="Genomic_DNA"/>
</dbReference>
<dbReference type="InterPro" id="IPR023214">
    <property type="entry name" value="HAD_sf"/>
</dbReference>
<dbReference type="Proteomes" id="UP000243498">
    <property type="component" value="Unassembled WGS sequence"/>
</dbReference>
<dbReference type="NCBIfam" id="TIGR01494">
    <property type="entry name" value="ATPase_P-type"/>
    <property type="match status" value="2"/>
</dbReference>
<accession>A0A166XQG8</accession>
<dbReference type="Gene3D" id="3.40.1110.10">
    <property type="entry name" value="Calcium-transporting ATPase, cytoplasmic domain N"/>
    <property type="match status" value="1"/>
</dbReference>
<keyword evidence="12" id="KW-0460">Magnesium</keyword>
<reference evidence="20 21" key="1">
    <citation type="journal article" date="2016" name="Genome Biol. Evol.">
        <title>Divergent and convergent evolution of fungal pathogenicity.</title>
        <authorList>
            <person name="Shang Y."/>
            <person name="Xiao G."/>
            <person name="Zheng P."/>
            <person name="Cen K."/>
            <person name="Zhan S."/>
            <person name="Wang C."/>
        </authorList>
    </citation>
    <scope>NUCLEOTIDE SEQUENCE [LARGE SCALE GENOMIC DNA]</scope>
    <source>
        <strain evidence="20 21">RCEF 4871</strain>
    </source>
</reference>
<dbReference type="Gene3D" id="1.20.1110.10">
    <property type="entry name" value="Calcium-transporting ATPase, transmembrane domain"/>
    <property type="match status" value="1"/>
</dbReference>
<dbReference type="SMR" id="A0A166XQG8"/>
<gene>
    <name evidence="20" type="ORF">NOR_07675</name>
</gene>
<dbReference type="SFLD" id="SFLDG00002">
    <property type="entry name" value="C1.7:_P-type_atpase_like"/>
    <property type="match status" value="1"/>
</dbReference>
<dbReference type="InterPro" id="IPR006068">
    <property type="entry name" value="ATPase_P-typ_cation-transptr_C"/>
</dbReference>
<dbReference type="GO" id="GO:0005524">
    <property type="term" value="F:ATP binding"/>
    <property type="evidence" value="ECO:0007669"/>
    <property type="project" value="UniProtKB-KW"/>
</dbReference>
<dbReference type="PRINTS" id="PR01836">
    <property type="entry name" value="MGATPASE"/>
</dbReference>
<evidence type="ECO:0000256" key="3">
    <source>
        <dbReference type="ARBA" id="ARBA00008746"/>
    </source>
</evidence>
<dbReference type="InterPro" id="IPR036412">
    <property type="entry name" value="HAD-like_sf"/>
</dbReference>
<keyword evidence="13" id="KW-1278">Translocase</keyword>
<evidence type="ECO:0000256" key="17">
    <source>
        <dbReference type="ARBA" id="ARBA00047295"/>
    </source>
</evidence>
<dbReference type="SUPFAM" id="SSF56784">
    <property type="entry name" value="HAD-like"/>
    <property type="match status" value="1"/>
</dbReference>
<proteinExistence type="inferred from homology"/>
<dbReference type="InterPro" id="IPR006415">
    <property type="entry name" value="P-type_ATPase_IIIB"/>
</dbReference>
<evidence type="ECO:0000313" key="20">
    <source>
        <dbReference type="EMBL" id="OAA36069.1"/>
    </source>
</evidence>
<comment type="function">
    <text evidence="1">Mediates magnesium influx to the cytosol.</text>
</comment>
<feature type="transmembrane region" description="Helical" evidence="18">
    <location>
        <begin position="799"/>
        <end position="823"/>
    </location>
</feature>
<feature type="transmembrane region" description="Helical" evidence="18">
    <location>
        <begin position="339"/>
        <end position="363"/>
    </location>
</feature>
<dbReference type="SFLD" id="SFLDS00003">
    <property type="entry name" value="Haloacid_Dehalogenase"/>
    <property type="match status" value="1"/>
</dbReference>
<dbReference type="NCBIfam" id="TIGR01524">
    <property type="entry name" value="ATPase-IIIB_Mg"/>
    <property type="match status" value="1"/>
</dbReference>
<evidence type="ECO:0000256" key="7">
    <source>
        <dbReference type="ARBA" id="ARBA00022519"/>
    </source>
</evidence>
<dbReference type="InterPro" id="IPR018303">
    <property type="entry name" value="ATPase_P-typ_P_site"/>
</dbReference>
<dbReference type="Pfam" id="PF13246">
    <property type="entry name" value="Cation_ATPase"/>
    <property type="match status" value="1"/>
</dbReference>
<organism evidence="20 21">
    <name type="scientific">Metarhizium rileyi (strain RCEF 4871)</name>
    <name type="common">Nomuraea rileyi</name>
    <dbReference type="NCBI Taxonomy" id="1649241"/>
    <lineage>
        <taxon>Eukaryota</taxon>
        <taxon>Fungi</taxon>
        <taxon>Dikarya</taxon>
        <taxon>Ascomycota</taxon>
        <taxon>Pezizomycotina</taxon>
        <taxon>Sordariomycetes</taxon>
        <taxon>Hypocreomycetidae</taxon>
        <taxon>Hypocreales</taxon>
        <taxon>Clavicipitaceae</taxon>
        <taxon>Metarhizium</taxon>
    </lineage>
</organism>
<dbReference type="OrthoDB" id="158672at2759"/>
<evidence type="ECO:0000256" key="14">
    <source>
        <dbReference type="ARBA" id="ARBA00022989"/>
    </source>
</evidence>
<name>A0A166XQG8_METRR</name>
<evidence type="ECO:0000256" key="11">
    <source>
        <dbReference type="ARBA" id="ARBA00022840"/>
    </source>
</evidence>
<evidence type="ECO:0000256" key="9">
    <source>
        <dbReference type="ARBA" id="ARBA00022692"/>
    </source>
</evidence>
<dbReference type="EC" id="7.2.2.14" evidence="4"/>
<feature type="transmembrane region" description="Helical" evidence="18">
    <location>
        <begin position="904"/>
        <end position="925"/>
    </location>
</feature>
<comment type="caution">
    <text evidence="20">The sequence shown here is derived from an EMBL/GenBank/DDBJ whole genome shotgun (WGS) entry which is preliminary data.</text>
</comment>
<keyword evidence="7" id="KW-0997">Cell inner membrane</keyword>
<evidence type="ECO:0000259" key="19">
    <source>
        <dbReference type="SMART" id="SM00831"/>
    </source>
</evidence>
<dbReference type="InterPro" id="IPR059000">
    <property type="entry name" value="ATPase_P-type_domA"/>
</dbReference>
<dbReference type="InterPro" id="IPR004014">
    <property type="entry name" value="ATPase_P-typ_cation-transptr_N"/>
</dbReference>
<sequence length="937" mass="101119">MPFRSYQPSKAGTSGLISGLSSRFSRTASMPASISWLSPPSLAADNSAEAVLMAFAGMEPDLVLDHLQTHKDGLSDEEADTRRSIKGPNILPTHAAPSWFVTLLKAIPNPFNILLIILAIINAAIPPGDWKGFTVLVVMVVISVAVRFWQEYRSSLAVFKLQASVSCNLDVRRQQSMSLSLSQKTPTPSEASNKTVAEQDLVPGDVVVLSPGSVMPADCLILEASFLRVSQSTWTGENDPVPKTPSVSGEKGATLFDLSSVAFMGTSVISGSGVALVLRTGADVLIASMAKELKKRREPNSFQLGIRHVSYMLVGFMLTMVPLVLGISGYTTKDWDAAALYSISVAVGLVPEMLPAIVNANLARGAYVLSKMKAISKRLDSVQNLGAMTILCSDKTGTLTKDEITLCQYLDCDGDSNVNVLKLATVDAAVQGSNGNNIDAAILDHRMPDGRRVNTAQYEKVAAIPFNFERRRSACVVKGVTGANLLICKGAFEEVLRVCSMVRRGSVTLPLDFQTKQTLLDRANALNKDGYRVLLVAMKQVGDVSADNEDGLNGLESSMILEGMVSFIDPPKEDAAASIAQLKSLGVEVKVLTGDALPVAVNICQRLDLIGRDEIFEDDDLQAITGPELALLENTEGFDSVVKTCKVFAKLTPNQKALVVGSLRKAGNCVGMLGDGINDCIALRKADVGISVDSGASVAKDCADLILTEKGLGIIVTSVTTGRLTHGNTIKYIKMVASSNFGNVFSMLAASAWLPFTPMLGIQILAQNLLYDISQIAIPWDRIDPEYLATPKTWKTWDLLRFVVVLGPTSSVIDILTFALGWSFYGVQTTDDPAQVKLFQTHWFLQGLLTQTLIVHLLRTAKVPFIQSRAAKPLALSTGAIMIIGFVLPWIPPIQRGLSFVQPAPTYVGFLVAELLLYCIEVQIVKMIYIKIFKTWL</sequence>
<keyword evidence="6" id="KW-1003">Cell membrane</keyword>
<dbReference type="Gene3D" id="3.40.50.1000">
    <property type="entry name" value="HAD superfamily/HAD-like"/>
    <property type="match status" value="1"/>
</dbReference>
<dbReference type="SUPFAM" id="SSF81653">
    <property type="entry name" value="Calcium ATPase, transduction domain A"/>
    <property type="match status" value="1"/>
</dbReference>
<keyword evidence="21" id="KW-1185">Reference proteome</keyword>
<keyword evidence="11" id="KW-0067">ATP-binding</keyword>
<evidence type="ECO:0000256" key="18">
    <source>
        <dbReference type="SAM" id="Phobius"/>
    </source>
</evidence>
<protein>
    <recommendedName>
        <fullName evidence="5">Magnesium-transporting ATPase, P-type 1</fullName>
        <ecNumber evidence="4">7.2.2.14</ecNumber>
    </recommendedName>
    <alternativeName>
        <fullName evidence="16">Mg(2+) transport ATPase, P-type 1</fullName>
    </alternativeName>
</protein>
<dbReference type="Pfam" id="PF00690">
    <property type="entry name" value="Cation_ATPase_N"/>
    <property type="match status" value="1"/>
</dbReference>
<dbReference type="PROSITE" id="PS00154">
    <property type="entry name" value="ATPASE_E1_E2"/>
    <property type="match status" value="1"/>
</dbReference>
<feature type="transmembrane region" description="Helical" evidence="18">
    <location>
        <begin position="843"/>
        <end position="861"/>
    </location>
</feature>
<keyword evidence="14 18" id="KW-1133">Transmembrane helix</keyword>
<dbReference type="Gene3D" id="2.70.150.10">
    <property type="entry name" value="Calcium-transporting ATPase, cytoplasmic transduction domain A"/>
    <property type="match status" value="1"/>
</dbReference>
<evidence type="ECO:0000256" key="10">
    <source>
        <dbReference type="ARBA" id="ARBA00022741"/>
    </source>
</evidence>
<evidence type="ECO:0000256" key="16">
    <source>
        <dbReference type="ARBA" id="ARBA00029806"/>
    </source>
</evidence>
<dbReference type="InterPro" id="IPR001757">
    <property type="entry name" value="P_typ_ATPase"/>
</dbReference>
<dbReference type="GO" id="GO:0015444">
    <property type="term" value="F:P-type magnesium transporter activity"/>
    <property type="evidence" value="ECO:0007669"/>
    <property type="project" value="UniProtKB-EC"/>
</dbReference>
<comment type="subcellular location">
    <subcellularLocation>
        <location evidence="2">Cell inner membrane</location>
        <topology evidence="2">Multi-pass membrane protein</topology>
    </subcellularLocation>
</comment>
<keyword evidence="15 18" id="KW-0472">Membrane</keyword>
<dbReference type="GO" id="GO:0005886">
    <property type="term" value="C:plasma membrane"/>
    <property type="evidence" value="ECO:0007669"/>
    <property type="project" value="UniProtKB-SubCell"/>
</dbReference>
<dbReference type="InterPro" id="IPR008250">
    <property type="entry name" value="ATPase_P-typ_transduc_dom_A_sf"/>
</dbReference>
<feature type="transmembrane region" description="Helical" evidence="18">
    <location>
        <begin position="107"/>
        <end position="125"/>
    </location>
</feature>
<evidence type="ECO:0000256" key="13">
    <source>
        <dbReference type="ARBA" id="ARBA00022967"/>
    </source>
</evidence>
<keyword evidence="10" id="KW-0547">Nucleotide-binding</keyword>
<evidence type="ECO:0000256" key="5">
    <source>
        <dbReference type="ARBA" id="ARBA00013555"/>
    </source>
</evidence>
<dbReference type="Pfam" id="PF00689">
    <property type="entry name" value="Cation_ATPase_C"/>
    <property type="match status" value="1"/>
</dbReference>
<evidence type="ECO:0000256" key="4">
    <source>
        <dbReference type="ARBA" id="ARBA00012786"/>
    </source>
</evidence>
<comment type="similarity">
    <text evidence="3">Belongs to the cation transport ATPase (P-type) (TC 3.A.3) family. Type IIIB subfamily.</text>
</comment>